<dbReference type="EMBL" id="KZ825026">
    <property type="protein sequence ID" value="RAH63938.1"/>
    <property type="molecule type" value="Genomic_DNA"/>
</dbReference>
<keyword evidence="2" id="KW-1185">Reference proteome</keyword>
<proteinExistence type="predicted"/>
<sequence length="51" mass="5592">MQAPIHPSVPPLQLATPQGVCVPLFFVSGVYLRMSHQRSSDGDTSTVRLRL</sequence>
<gene>
    <name evidence="1" type="ORF">BO66DRAFT_396559</name>
</gene>
<evidence type="ECO:0000313" key="2">
    <source>
        <dbReference type="Proteomes" id="UP000249661"/>
    </source>
</evidence>
<reference evidence="1" key="1">
    <citation type="submission" date="2018-02" db="EMBL/GenBank/DDBJ databases">
        <title>The genomes of Aspergillus section Nigri reveals drivers in fungal speciation.</title>
        <authorList>
            <consortium name="DOE Joint Genome Institute"/>
            <person name="Vesth T.C."/>
            <person name="Nybo J."/>
            <person name="Theobald S."/>
            <person name="Brandl J."/>
            <person name="Frisvad J.C."/>
            <person name="Nielsen K.F."/>
            <person name="Lyhne E.K."/>
            <person name="Kogle M.E."/>
            <person name="Kuo A."/>
            <person name="Riley R."/>
            <person name="Clum A."/>
            <person name="Nolan M."/>
            <person name="Lipzen A."/>
            <person name="Salamov A."/>
            <person name="Henrissat B."/>
            <person name="Wiebenga A."/>
            <person name="De vries R.P."/>
            <person name="Grigoriev I.V."/>
            <person name="Mortensen U.H."/>
            <person name="Andersen M.R."/>
            <person name="Baker S.E."/>
        </authorList>
    </citation>
    <scope>NUCLEOTIDE SEQUENCE</scope>
    <source>
        <strain evidence="1">CBS 121060</strain>
    </source>
</reference>
<evidence type="ECO:0000313" key="1">
    <source>
        <dbReference type="EMBL" id="RAH63938.1"/>
    </source>
</evidence>
<dbReference type="Proteomes" id="UP000249661">
    <property type="component" value="Unassembled WGS sequence"/>
</dbReference>
<name>A0ACD1GRK3_9EURO</name>
<organism evidence="1 2">
    <name type="scientific">Aspergillus aculeatinus CBS 121060</name>
    <dbReference type="NCBI Taxonomy" id="1448322"/>
    <lineage>
        <taxon>Eukaryota</taxon>
        <taxon>Fungi</taxon>
        <taxon>Dikarya</taxon>
        <taxon>Ascomycota</taxon>
        <taxon>Pezizomycotina</taxon>
        <taxon>Eurotiomycetes</taxon>
        <taxon>Eurotiomycetidae</taxon>
        <taxon>Eurotiales</taxon>
        <taxon>Aspergillaceae</taxon>
        <taxon>Aspergillus</taxon>
        <taxon>Aspergillus subgen. Circumdati</taxon>
    </lineage>
</organism>
<feature type="non-terminal residue" evidence="1">
    <location>
        <position position="51"/>
    </location>
</feature>
<protein>
    <submittedName>
        <fullName evidence="1">Uncharacterized protein</fullName>
    </submittedName>
</protein>
<accession>A0ACD1GRK3</accession>